<organism evidence="2 3">
    <name type="scientific">Danio rerio</name>
    <name type="common">Zebrafish</name>
    <name type="synonym">Brachydanio rerio</name>
    <dbReference type="NCBI Taxonomy" id="7955"/>
    <lineage>
        <taxon>Eukaryota</taxon>
        <taxon>Metazoa</taxon>
        <taxon>Chordata</taxon>
        <taxon>Craniata</taxon>
        <taxon>Vertebrata</taxon>
        <taxon>Euteleostomi</taxon>
        <taxon>Actinopterygii</taxon>
        <taxon>Neopterygii</taxon>
        <taxon>Teleostei</taxon>
        <taxon>Ostariophysi</taxon>
        <taxon>Cypriniformes</taxon>
        <taxon>Danionidae</taxon>
        <taxon>Danioninae</taxon>
        <taxon>Danio</taxon>
    </lineage>
</organism>
<dbReference type="Proteomes" id="UP000000437">
    <property type="component" value="Chromosome 14"/>
</dbReference>
<dbReference type="GeneID" id="137487516"/>
<reference evidence="3" key="1">
    <citation type="submission" date="2025-08" db="UniProtKB">
        <authorList>
            <consortium name="RefSeq"/>
        </authorList>
    </citation>
    <scope>IDENTIFICATION</scope>
    <source>
        <strain evidence="3">Tuebingen</strain>
        <tissue evidence="3">Fibroblasts and whole tissue</tissue>
    </source>
</reference>
<protein>
    <submittedName>
        <fullName evidence="3">Uncharacterized protein isoform X1</fullName>
    </submittedName>
</protein>
<accession>A0AB32T3B0</accession>
<keyword evidence="2" id="KW-1185">Reference proteome</keyword>
<evidence type="ECO:0000313" key="3">
    <source>
        <dbReference type="RefSeq" id="XP_068069366.1"/>
    </source>
</evidence>
<dbReference type="RefSeq" id="XP_068069366.1">
    <property type="nucleotide sequence ID" value="XM_068213265.2"/>
</dbReference>
<dbReference type="AlphaFoldDB" id="A0AB32T3B0"/>
<gene>
    <name evidence="3" type="primary">LOC137487516</name>
</gene>
<proteinExistence type="predicted"/>
<dbReference type="KEGG" id="dre:137487516"/>
<evidence type="ECO:0000256" key="1">
    <source>
        <dbReference type="SAM" id="MobiDB-lite"/>
    </source>
</evidence>
<feature type="compositionally biased region" description="Basic and acidic residues" evidence="1">
    <location>
        <begin position="9"/>
        <end position="21"/>
    </location>
</feature>
<name>A0AB32T3B0_DANRE</name>
<sequence length="231" mass="25963">MESPVKNSSTEEPKSLHKQEKQSFLQRTQKVMRNVFLCCQDTLECFVPSPSKPHYFDLKSSETHWEETTPHLDTTCISEHAVESLCVQDLWERSNGILGCSNLLLPGEVPVEPTDAQDLHKTSPNITTVDVTSIAEETVEKKSSTKKHLGWKEIRSFFQRARKAVVFHLLCSTVDIVEPFVPRTESTVSLCNDSAQTLIFEDTREGISNGLCNLKSIPEMTLPGEVLCEPT</sequence>
<feature type="region of interest" description="Disordered" evidence="1">
    <location>
        <begin position="1"/>
        <end position="22"/>
    </location>
</feature>
<evidence type="ECO:0000313" key="2">
    <source>
        <dbReference type="Proteomes" id="UP000000437"/>
    </source>
</evidence>